<comment type="catalytic activity">
    <reaction evidence="4">
        <text>a 2-deoxystreptamine antibiotic + acetyl-CoA = an N(3)-acetyl-2-deoxystreptamine antibiotic + CoA + H(+)</text>
        <dbReference type="Rhea" id="RHEA:12665"/>
        <dbReference type="ChEBI" id="CHEBI:15378"/>
        <dbReference type="ChEBI" id="CHEBI:57287"/>
        <dbReference type="ChEBI" id="CHEBI:57288"/>
        <dbReference type="ChEBI" id="CHEBI:57921"/>
        <dbReference type="ChEBI" id="CHEBI:77452"/>
        <dbReference type="EC" id="2.3.1.81"/>
    </reaction>
</comment>
<dbReference type="OrthoDB" id="7330654at2"/>
<reference evidence="6 7" key="1">
    <citation type="submission" date="2018-03" db="EMBL/GenBank/DDBJ databases">
        <title>Genomic Encyclopedia of Type Strains, Phase III (KMG-III): the genomes of soil and plant-associated and newly described type strains.</title>
        <authorList>
            <person name="Whitman W."/>
        </authorList>
    </citation>
    <scope>NUCLEOTIDE SEQUENCE [LARGE SCALE GENOMIC DNA]</scope>
    <source>
        <strain evidence="6 7">CGMCC 4.7104</strain>
    </source>
</reference>
<comment type="caution">
    <text evidence="6">The sequence shown here is derived from an EMBL/GenBank/DDBJ whole genome shotgun (WGS) entry which is preliminary data.</text>
</comment>
<keyword evidence="2 4" id="KW-0808">Transferase</keyword>
<sequence>MTGQPLPRELTPRTEDRRFRLALPTAARSFLRPRPPTADSNRRTPSHTTASLIAQLRGLGLEEGQTILVHTSLRAIGRMESGPATLVDALLTALNPRKGTVVVPTFTSSNSTTSHAYREAIRDLSGEEVDRHHDDMPAFEARTTPSVECGRFSEEVRTHRGSVRSDHPQTSFAALGAHARRLMADHPRDHHLGMLSPLGKMVESKAMVLLLGVGYDRCSAFHLAEYSYTEQPPTMLYRCKVSDAGKAAWFQYSDVLLDDSDFARCGSDMVRDVKVVSGLVGDADSRAFPMADAVQFAEQWFREKRRRIEKG</sequence>
<dbReference type="GO" id="GO:0046677">
    <property type="term" value="P:response to antibiotic"/>
    <property type="evidence" value="ECO:0007669"/>
    <property type="project" value="UniProtKB-KW"/>
</dbReference>
<dbReference type="SUPFAM" id="SSF110710">
    <property type="entry name" value="TTHA0583/YokD-like"/>
    <property type="match status" value="1"/>
</dbReference>
<evidence type="ECO:0000256" key="5">
    <source>
        <dbReference type="SAM" id="MobiDB-lite"/>
    </source>
</evidence>
<dbReference type="AlphaFoldDB" id="A0A2T0N894"/>
<evidence type="ECO:0000313" key="7">
    <source>
        <dbReference type="Proteomes" id="UP000238312"/>
    </source>
</evidence>
<keyword evidence="7" id="KW-1185">Reference proteome</keyword>
<accession>A0A2T0N894</accession>
<evidence type="ECO:0000313" key="6">
    <source>
        <dbReference type="EMBL" id="PRX68998.1"/>
    </source>
</evidence>
<feature type="region of interest" description="Disordered" evidence="5">
    <location>
        <begin position="24"/>
        <end position="48"/>
    </location>
</feature>
<dbReference type="Proteomes" id="UP000238312">
    <property type="component" value="Unassembled WGS sequence"/>
</dbReference>
<name>A0A2T0N894_9ACTN</name>
<keyword evidence="4" id="KW-0046">Antibiotic resistance</keyword>
<keyword evidence="3 4" id="KW-0012">Acyltransferase</keyword>
<protein>
    <recommendedName>
        <fullName evidence="4">Aminoglycoside N(3)-acetyltransferase</fullName>
        <ecNumber evidence="4">2.3.1.-</ecNumber>
    </recommendedName>
</protein>
<dbReference type="GO" id="GO:0046353">
    <property type="term" value="F:aminoglycoside 3-N-acetyltransferase activity"/>
    <property type="evidence" value="ECO:0007669"/>
    <property type="project" value="UniProtKB-EC"/>
</dbReference>
<dbReference type="PANTHER" id="PTHR11104">
    <property type="entry name" value="AMINOGLYCOSIDE N3-ACETYLTRANSFERASE"/>
    <property type="match status" value="1"/>
</dbReference>
<dbReference type="RefSeq" id="WP_106235010.1">
    <property type="nucleotide sequence ID" value="NZ_PVNG01000002.1"/>
</dbReference>
<dbReference type="EC" id="2.3.1.-" evidence="4"/>
<proteinExistence type="inferred from homology"/>
<evidence type="ECO:0000256" key="4">
    <source>
        <dbReference type="RuleBase" id="RU365031"/>
    </source>
</evidence>
<evidence type="ECO:0000256" key="3">
    <source>
        <dbReference type="ARBA" id="ARBA00023315"/>
    </source>
</evidence>
<dbReference type="PANTHER" id="PTHR11104:SF0">
    <property type="entry name" value="SPBETA PROPHAGE-DERIVED AMINOGLYCOSIDE N(3')-ACETYLTRANSFERASE-LIKE PROTEIN YOKD"/>
    <property type="match status" value="1"/>
</dbReference>
<evidence type="ECO:0000256" key="2">
    <source>
        <dbReference type="ARBA" id="ARBA00022679"/>
    </source>
</evidence>
<comment type="similarity">
    <text evidence="1 4">Belongs to the antibiotic N-acetyltransferase family.</text>
</comment>
<evidence type="ECO:0000256" key="1">
    <source>
        <dbReference type="ARBA" id="ARBA00006383"/>
    </source>
</evidence>
<dbReference type="InterPro" id="IPR003679">
    <property type="entry name" value="Amioglycoside_AcTrfase"/>
</dbReference>
<dbReference type="Pfam" id="PF02522">
    <property type="entry name" value="Antibiotic_NAT"/>
    <property type="match status" value="1"/>
</dbReference>
<organism evidence="6 7">
    <name type="scientific">Nonomuraea fuscirosea</name>
    <dbReference type="NCBI Taxonomy" id="1291556"/>
    <lineage>
        <taxon>Bacteria</taxon>
        <taxon>Bacillati</taxon>
        <taxon>Actinomycetota</taxon>
        <taxon>Actinomycetes</taxon>
        <taxon>Streptosporangiales</taxon>
        <taxon>Streptosporangiaceae</taxon>
        <taxon>Nonomuraea</taxon>
    </lineage>
</organism>
<dbReference type="EMBL" id="PVNG01000002">
    <property type="protein sequence ID" value="PRX68998.1"/>
    <property type="molecule type" value="Genomic_DNA"/>
</dbReference>
<dbReference type="InterPro" id="IPR028345">
    <property type="entry name" value="Antibiotic_NAT-like"/>
</dbReference>
<gene>
    <name evidence="6" type="ORF">B0I32_10254</name>
</gene>